<accession>A0A4D6LFS8</accession>
<feature type="region of interest" description="Disordered" evidence="2">
    <location>
        <begin position="210"/>
        <end position="240"/>
    </location>
</feature>
<feature type="coiled-coil region" evidence="1">
    <location>
        <begin position="354"/>
        <end position="388"/>
    </location>
</feature>
<feature type="compositionally biased region" description="Basic and acidic residues" evidence="2">
    <location>
        <begin position="218"/>
        <end position="231"/>
    </location>
</feature>
<reference evidence="3 4" key="1">
    <citation type="submission" date="2019-04" db="EMBL/GenBank/DDBJ databases">
        <title>An improved genome assembly and genetic linkage map for asparagus bean, Vigna unguiculata ssp. sesquipedialis.</title>
        <authorList>
            <person name="Xia Q."/>
            <person name="Zhang R."/>
            <person name="Dong Y."/>
        </authorList>
    </citation>
    <scope>NUCLEOTIDE SEQUENCE [LARGE SCALE GENOMIC DNA]</scope>
    <source>
        <tissue evidence="3">Leaf</tissue>
    </source>
</reference>
<proteinExistence type="predicted"/>
<feature type="region of interest" description="Disordered" evidence="2">
    <location>
        <begin position="34"/>
        <end position="57"/>
    </location>
</feature>
<sequence length="472" mass="51139">MSSSASSSDGSSGGAVEVSGGGGLISALFSSSDTGTSLGGVSTSAGSPVLLSGSPKAEQPVAEVVEQVVAPEESGDIISINVRDEGEQANLPEVQGYEWAPYEPCTHVTRKYIFDEEGRPKFPRYWTAFPPPTDPWEEDRLTPAEQADLTVLKTLPDKIPPRPLIQCLRSPDLPRASVPATPLTAPSSATNALTGASGVVIRPRFVVKPPSSAIPDTTTDKGKKIKRDDSPTGRLSKKSKKVEASGSLATAFLDGEVRLDEEVSFHLGPRVKDMLKDVSEEEALRTAGELTLRLAVIYTKFPRADRGRIESLEKELAAAKVELQEVKASTLDLKTQFDRLNGIKAEHAKCAGLLKVADDRAKEEQLKAKEATDELRKLQRRFDDLSLKHLAAAGSAVDWQKKAKEYQAELRVGDEQVIAQYETGFQNAVDQAVFIYRCSPDRFDVHMGVVEGKLERVFDRLDEATAPPIGDS</sequence>
<keyword evidence="1" id="KW-0175">Coiled coil</keyword>
<protein>
    <submittedName>
        <fullName evidence="3">Uncharacterized protein</fullName>
    </submittedName>
</protein>
<evidence type="ECO:0000256" key="1">
    <source>
        <dbReference type="SAM" id="Coils"/>
    </source>
</evidence>
<feature type="compositionally biased region" description="Polar residues" evidence="2">
    <location>
        <begin position="34"/>
        <end position="46"/>
    </location>
</feature>
<evidence type="ECO:0000256" key="2">
    <source>
        <dbReference type="SAM" id="MobiDB-lite"/>
    </source>
</evidence>
<dbReference type="EMBL" id="CP039347">
    <property type="protein sequence ID" value="QCD87343.1"/>
    <property type="molecule type" value="Genomic_DNA"/>
</dbReference>
<gene>
    <name evidence="3" type="ORF">DEO72_LG3g1877</name>
</gene>
<keyword evidence="4" id="KW-1185">Reference proteome</keyword>
<evidence type="ECO:0000313" key="4">
    <source>
        <dbReference type="Proteomes" id="UP000501690"/>
    </source>
</evidence>
<organism evidence="3 4">
    <name type="scientific">Vigna unguiculata</name>
    <name type="common">Cowpea</name>
    <dbReference type="NCBI Taxonomy" id="3917"/>
    <lineage>
        <taxon>Eukaryota</taxon>
        <taxon>Viridiplantae</taxon>
        <taxon>Streptophyta</taxon>
        <taxon>Embryophyta</taxon>
        <taxon>Tracheophyta</taxon>
        <taxon>Spermatophyta</taxon>
        <taxon>Magnoliopsida</taxon>
        <taxon>eudicotyledons</taxon>
        <taxon>Gunneridae</taxon>
        <taxon>Pentapetalae</taxon>
        <taxon>rosids</taxon>
        <taxon>fabids</taxon>
        <taxon>Fabales</taxon>
        <taxon>Fabaceae</taxon>
        <taxon>Papilionoideae</taxon>
        <taxon>50 kb inversion clade</taxon>
        <taxon>NPAAA clade</taxon>
        <taxon>indigoferoid/millettioid clade</taxon>
        <taxon>Phaseoleae</taxon>
        <taxon>Vigna</taxon>
    </lineage>
</organism>
<dbReference type="AlphaFoldDB" id="A0A4D6LFS8"/>
<dbReference type="Proteomes" id="UP000501690">
    <property type="component" value="Linkage Group LG3"/>
</dbReference>
<name>A0A4D6LFS8_VIGUN</name>
<evidence type="ECO:0000313" key="3">
    <source>
        <dbReference type="EMBL" id="QCD87343.1"/>
    </source>
</evidence>